<reference evidence="6 7" key="1">
    <citation type="journal article" date="2015" name="Antonie Van Leeuwenhoek">
        <title>Oricola cellulosilytica gen. nov., sp. nov., a cellulose-degrading bacterium of the family Phyllobacteriaceae isolated from surface seashore water, and emended descriptions of Mesorhizobium loti and Phyllobacterium myrsinacearum.</title>
        <authorList>
            <person name="Hameed A."/>
            <person name="Shahina M."/>
            <person name="Lai W.A."/>
            <person name="Lin S.Y."/>
            <person name="Young L.S."/>
            <person name="Liu Y.C."/>
            <person name="Hsu Y.H."/>
            <person name="Young C.C."/>
        </authorList>
    </citation>
    <scope>NUCLEOTIDE SEQUENCE [LARGE SCALE GENOMIC DNA]</scope>
    <source>
        <strain evidence="6 7">KCTC 52183</strain>
    </source>
</reference>
<sequence length="146" mass="16374">MPAILTMPPRVQYGALPWRMTNGTMDVMLVTSRGTGRWIIPKGWPIEGYSSARTAAQEAYEEAGLVGETSDQPIGSYRYMKTREEGASVECVVHVHALQVTEQRDDWPESAERNTIWFPRNDAAQRVDEPELSEIILRFAPPSPLG</sequence>
<dbReference type="InterPro" id="IPR000086">
    <property type="entry name" value="NUDIX_hydrolase_dom"/>
</dbReference>
<comment type="cofactor">
    <cofactor evidence="1">
        <name>Mg(2+)</name>
        <dbReference type="ChEBI" id="CHEBI:18420"/>
    </cofactor>
</comment>
<keyword evidence="7" id="KW-1185">Reference proteome</keyword>
<evidence type="ECO:0000313" key="6">
    <source>
        <dbReference type="EMBL" id="TCD12361.1"/>
    </source>
</evidence>
<dbReference type="InterPro" id="IPR015797">
    <property type="entry name" value="NUDIX_hydrolase-like_dom_sf"/>
</dbReference>
<evidence type="ECO:0000256" key="1">
    <source>
        <dbReference type="ARBA" id="ARBA00001946"/>
    </source>
</evidence>
<dbReference type="OrthoDB" id="7066910at2"/>
<name>A0A4R0P8Q7_9HYPH</name>
<dbReference type="PANTHER" id="PTHR12629">
    <property type="entry name" value="DIPHOSPHOINOSITOL POLYPHOSPHATE PHOSPHOHYDROLASE"/>
    <property type="match status" value="1"/>
</dbReference>
<evidence type="ECO:0000256" key="3">
    <source>
        <dbReference type="ARBA" id="ARBA00022801"/>
    </source>
</evidence>
<evidence type="ECO:0000256" key="2">
    <source>
        <dbReference type="ARBA" id="ARBA00022723"/>
    </source>
</evidence>
<keyword evidence="3 6" id="KW-0378">Hydrolase</keyword>
<dbReference type="EMBL" id="SJST01000007">
    <property type="protein sequence ID" value="TCD12361.1"/>
    <property type="molecule type" value="Genomic_DNA"/>
</dbReference>
<protein>
    <submittedName>
        <fullName evidence="6">NUDIX hydrolase</fullName>
    </submittedName>
</protein>
<evidence type="ECO:0000313" key="7">
    <source>
        <dbReference type="Proteomes" id="UP000291301"/>
    </source>
</evidence>
<feature type="domain" description="Nudix hydrolase" evidence="5">
    <location>
        <begin position="8"/>
        <end position="140"/>
    </location>
</feature>
<dbReference type="SUPFAM" id="SSF55811">
    <property type="entry name" value="Nudix"/>
    <property type="match status" value="1"/>
</dbReference>
<dbReference type="CDD" id="cd04666">
    <property type="entry name" value="NUDIX_DIPP2_like_Nudt4"/>
    <property type="match status" value="1"/>
</dbReference>
<keyword evidence="4" id="KW-0460">Magnesium</keyword>
<dbReference type="PROSITE" id="PS51462">
    <property type="entry name" value="NUDIX"/>
    <property type="match status" value="1"/>
</dbReference>
<dbReference type="GO" id="GO:0046872">
    <property type="term" value="F:metal ion binding"/>
    <property type="evidence" value="ECO:0007669"/>
    <property type="project" value="UniProtKB-KW"/>
</dbReference>
<evidence type="ECO:0000259" key="5">
    <source>
        <dbReference type="PROSITE" id="PS51462"/>
    </source>
</evidence>
<dbReference type="AlphaFoldDB" id="A0A4R0P8Q7"/>
<dbReference type="Pfam" id="PF00293">
    <property type="entry name" value="NUDIX"/>
    <property type="match status" value="1"/>
</dbReference>
<dbReference type="GO" id="GO:0016462">
    <property type="term" value="F:pyrophosphatase activity"/>
    <property type="evidence" value="ECO:0007669"/>
    <property type="project" value="InterPro"/>
</dbReference>
<accession>A0A4R0P8Q7</accession>
<dbReference type="Gene3D" id="3.90.79.10">
    <property type="entry name" value="Nucleoside Triphosphate Pyrophosphohydrolase"/>
    <property type="match status" value="1"/>
</dbReference>
<keyword evidence="2" id="KW-0479">Metal-binding</keyword>
<dbReference type="Proteomes" id="UP000291301">
    <property type="component" value="Unassembled WGS sequence"/>
</dbReference>
<evidence type="ECO:0000256" key="4">
    <source>
        <dbReference type="ARBA" id="ARBA00022842"/>
    </source>
</evidence>
<comment type="caution">
    <text evidence="6">The sequence shown here is derived from an EMBL/GenBank/DDBJ whole genome shotgun (WGS) entry which is preliminary data.</text>
</comment>
<organism evidence="6 7">
    <name type="scientific">Oricola cellulosilytica</name>
    <dbReference type="NCBI Taxonomy" id="1429082"/>
    <lineage>
        <taxon>Bacteria</taxon>
        <taxon>Pseudomonadati</taxon>
        <taxon>Pseudomonadota</taxon>
        <taxon>Alphaproteobacteria</taxon>
        <taxon>Hyphomicrobiales</taxon>
        <taxon>Ahrensiaceae</taxon>
        <taxon>Oricola</taxon>
    </lineage>
</organism>
<dbReference type="InterPro" id="IPR047198">
    <property type="entry name" value="DDP-like_NUDIX"/>
</dbReference>
<proteinExistence type="predicted"/>
<dbReference type="GO" id="GO:0005737">
    <property type="term" value="C:cytoplasm"/>
    <property type="evidence" value="ECO:0007669"/>
    <property type="project" value="TreeGrafter"/>
</dbReference>
<gene>
    <name evidence="6" type="ORF">E0D97_15225</name>
</gene>
<dbReference type="PANTHER" id="PTHR12629:SF0">
    <property type="entry name" value="DIPHOSPHOINOSITOL-POLYPHOSPHATE DIPHOSPHATASE"/>
    <property type="match status" value="1"/>
</dbReference>